<keyword evidence="6 9" id="KW-0378">Hydrolase</keyword>
<dbReference type="EC" id="3.1.-.-" evidence="9"/>
<comment type="caution">
    <text evidence="10">The sequence shown here is derived from an EMBL/GenBank/DDBJ whole genome shotgun (WGS) entry which is preliminary data.</text>
</comment>
<reference evidence="10" key="1">
    <citation type="journal article" date="2020" name="mSystems">
        <title>Genome- and Community-Level Interaction Insights into Carbon Utilization and Element Cycling Functions of Hydrothermarchaeota in Hydrothermal Sediment.</title>
        <authorList>
            <person name="Zhou Z."/>
            <person name="Liu Y."/>
            <person name="Xu W."/>
            <person name="Pan J."/>
            <person name="Luo Z.H."/>
            <person name="Li M."/>
        </authorList>
    </citation>
    <scope>NUCLEOTIDE SEQUENCE [LARGE SCALE GENOMIC DNA]</scope>
    <source>
        <strain evidence="10">SpSt-1011</strain>
    </source>
</reference>
<dbReference type="EMBL" id="DRUQ01000138">
    <property type="protein sequence ID" value="HHH86362.1"/>
    <property type="molecule type" value="Genomic_DNA"/>
</dbReference>
<evidence type="ECO:0000256" key="3">
    <source>
        <dbReference type="ARBA" id="ARBA00022722"/>
    </source>
</evidence>
<dbReference type="InterPro" id="IPR021127">
    <property type="entry name" value="CRISPR_associated_Cas2"/>
</dbReference>
<evidence type="ECO:0000256" key="4">
    <source>
        <dbReference type="ARBA" id="ARBA00022723"/>
    </source>
</evidence>
<evidence type="ECO:0000256" key="6">
    <source>
        <dbReference type="ARBA" id="ARBA00022801"/>
    </source>
</evidence>
<gene>
    <name evidence="9 10" type="primary">cas2</name>
    <name evidence="10" type="ORF">ENL62_02180</name>
</gene>
<evidence type="ECO:0000256" key="7">
    <source>
        <dbReference type="ARBA" id="ARBA00022842"/>
    </source>
</evidence>
<dbReference type="PANTHER" id="PTHR34405">
    <property type="entry name" value="CRISPR-ASSOCIATED ENDORIBONUCLEASE CAS2"/>
    <property type="match status" value="1"/>
</dbReference>
<feature type="binding site" evidence="9">
    <location>
        <position position="8"/>
    </location>
    <ligand>
        <name>Mg(2+)</name>
        <dbReference type="ChEBI" id="CHEBI:18420"/>
        <note>catalytic</note>
    </ligand>
</feature>
<name>A0A7V5N0N9_9BACT</name>
<dbReference type="GO" id="GO:0004521">
    <property type="term" value="F:RNA endonuclease activity"/>
    <property type="evidence" value="ECO:0007669"/>
    <property type="project" value="InterPro"/>
</dbReference>
<dbReference type="AlphaFoldDB" id="A0A7V5N0N9"/>
<evidence type="ECO:0000256" key="5">
    <source>
        <dbReference type="ARBA" id="ARBA00022759"/>
    </source>
</evidence>
<dbReference type="InterPro" id="IPR019199">
    <property type="entry name" value="Virulence_VapD/CRISPR_Cas2"/>
</dbReference>
<dbReference type="Gene3D" id="3.30.70.240">
    <property type="match status" value="1"/>
</dbReference>
<proteinExistence type="inferred from homology"/>
<comment type="function">
    <text evidence="9">CRISPR (clustered regularly interspaced short palindromic repeat), is an adaptive immune system that provides protection against mobile genetic elements (viruses, transposable elements and conjugative plasmids). CRISPR clusters contain sequences complementary to antecedent mobile elements and target invading nucleic acids. CRISPR clusters are transcribed and processed into CRISPR RNA (crRNA). Functions as a ssRNA-specific endoribonuclease. Involved in the integration of spacer DNA into the CRISPR cassette.</text>
</comment>
<dbReference type="GO" id="GO:0016787">
    <property type="term" value="F:hydrolase activity"/>
    <property type="evidence" value="ECO:0007669"/>
    <property type="project" value="UniProtKB-KW"/>
</dbReference>
<dbReference type="Pfam" id="PF09827">
    <property type="entry name" value="CRISPR_Cas2"/>
    <property type="match status" value="1"/>
</dbReference>
<evidence type="ECO:0000256" key="9">
    <source>
        <dbReference type="HAMAP-Rule" id="MF_01471"/>
    </source>
</evidence>
<keyword evidence="4 9" id="KW-0479">Metal-binding</keyword>
<comment type="subunit">
    <text evidence="9">Homodimer, forms a heterotetramer with a Cas1 homodimer.</text>
</comment>
<organism evidence="10">
    <name type="scientific">Thermodesulfobacterium geofontis</name>
    <dbReference type="NCBI Taxonomy" id="1295609"/>
    <lineage>
        <taxon>Bacteria</taxon>
        <taxon>Pseudomonadati</taxon>
        <taxon>Thermodesulfobacteriota</taxon>
        <taxon>Thermodesulfobacteria</taxon>
        <taxon>Thermodesulfobacteriales</taxon>
        <taxon>Thermodesulfobacteriaceae</taxon>
        <taxon>Thermodesulfobacterium</taxon>
    </lineage>
</organism>
<dbReference type="GO" id="GO:0051607">
    <property type="term" value="P:defense response to virus"/>
    <property type="evidence" value="ECO:0007669"/>
    <property type="project" value="UniProtKB-UniRule"/>
</dbReference>
<evidence type="ECO:0000256" key="8">
    <source>
        <dbReference type="ARBA" id="ARBA00023118"/>
    </source>
</evidence>
<dbReference type="SUPFAM" id="SSF143430">
    <property type="entry name" value="TTP0101/SSO1404-like"/>
    <property type="match status" value="1"/>
</dbReference>
<dbReference type="HAMAP" id="MF_01471">
    <property type="entry name" value="Cas2"/>
    <property type="match status" value="1"/>
</dbReference>
<evidence type="ECO:0000313" key="10">
    <source>
        <dbReference type="EMBL" id="HHH86362.1"/>
    </source>
</evidence>
<evidence type="ECO:0000256" key="2">
    <source>
        <dbReference type="ARBA" id="ARBA00009959"/>
    </source>
</evidence>
<keyword evidence="5 9" id="KW-0255">Endonuclease</keyword>
<keyword evidence="8 9" id="KW-0051">Antiviral defense</keyword>
<dbReference type="CDD" id="cd09725">
    <property type="entry name" value="Cas2_I_II_III"/>
    <property type="match status" value="1"/>
</dbReference>
<protein>
    <recommendedName>
        <fullName evidence="9">CRISPR-associated endoribonuclease Cas2</fullName>
        <ecNumber evidence="9">3.1.-.-</ecNumber>
    </recommendedName>
</protein>
<keyword evidence="7 9" id="KW-0460">Magnesium</keyword>
<dbReference type="GO" id="GO:0046872">
    <property type="term" value="F:metal ion binding"/>
    <property type="evidence" value="ECO:0007669"/>
    <property type="project" value="UniProtKB-UniRule"/>
</dbReference>
<sequence>MLYWLIYDISNDAIRSKIASKCKNYGLFRVQKSSFIGNLTKNRIEMLILEIKELALKEEDCVFVIPTCKSCFSCREIIGKLEEEKLKDKSVIIFQNDS</sequence>
<dbReference type="NCBIfam" id="TIGR01573">
    <property type="entry name" value="cas2"/>
    <property type="match status" value="1"/>
</dbReference>
<comment type="similarity">
    <text evidence="2 9">Belongs to the CRISPR-associated endoribonuclease Cas2 protein family.</text>
</comment>
<keyword evidence="3 9" id="KW-0540">Nuclease</keyword>
<dbReference type="GO" id="GO:0043571">
    <property type="term" value="P:maintenance of CRISPR repeat elements"/>
    <property type="evidence" value="ECO:0007669"/>
    <property type="project" value="UniProtKB-UniRule"/>
</dbReference>
<accession>A0A7V5N0N9</accession>
<evidence type="ECO:0000256" key="1">
    <source>
        <dbReference type="ARBA" id="ARBA00001946"/>
    </source>
</evidence>
<dbReference type="PANTHER" id="PTHR34405:SF3">
    <property type="entry name" value="CRISPR-ASSOCIATED ENDORIBONUCLEASE CAS2 3"/>
    <property type="match status" value="1"/>
</dbReference>
<comment type="cofactor">
    <cofactor evidence="1 9">
        <name>Mg(2+)</name>
        <dbReference type="ChEBI" id="CHEBI:18420"/>
    </cofactor>
</comment>